<dbReference type="SUPFAM" id="SSF53706">
    <property type="entry name" value="Formate dehydrogenase/DMSO reductase, domains 1-3"/>
    <property type="match status" value="1"/>
</dbReference>
<dbReference type="InterPro" id="IPR030948">
    <property type="entry name" value="TAT_var_transloc_signal_dom"/>
</dbReference>
<dbReference type="EMBL" id="CP031417">
    <property type="protein sequence ID" value="AXK82293.1"/>
    <property type="molecule type" value="Genomic_DNA"/>
</dbReference>
<feature type="domain" description="4Fe-4S ferredoxin-type" evidence="1">
    <location>
        <begin position="827"/>
        <end position="856"/>
    </location>
</feature>
<dbReference type="RefSeq" id="WP_115692672.1">
    <property type="nucleotide sequence ID" value="NZ_CP031417.1"/>
</dbReference>
<dbReference type="CDD" id="cd10551">
    <property type="entry name" value="PsrB"/>
    <property type="match status" value="1"/>
</dbReference>
<dbReference type="InterPro" id="IPR006311">
    <property type="entry name" value="TAT_signal"/>
</dbReference>
<organism evidence="2 3">
    <name type="scientific">Pseudolabrys taiwanensis</name>
    <dbReference type="NCBI Taxonomy" id="331696"/>
    <lineage>
        <taxon>Bacteria</taxon>
        <taxon>Pseudomonadati</taxon>
        <taxon>Pseudomonadota</taxon>
        <taxon>Alphaproteobacteria</taxon>
        <taxon>Hyphomicrobiales</taxon>
        <taxon>Xanthobacteraceae</taxon>
        <taxon>Pseudolabrys</taxon>
    </lineage>
</organism>
<dbReference type="AlphaFoldDB" id="A0A345ZZE6"/>
<keyword evidence="3" id="KW-1185">Reference proteome</keyword>
<sequence>MTQRSAPFDLAAIRHRLTQGGSRQWSSVEELTDDDEFRRWVEAEFPAAATILAGTGRRTFLKLMGASLMMASLAGCGEGRSDAALPYVNQPENAPPGIARHFATAVTFEGYAQPVLATVYNGRPTKLDGNPEHPAARGASDAFMQAALLQLYDPMRSKTPLQKGQPTTWAAIESMVNTARAQWTAQGGMGLRFVVGDITSPTIIRQLRTLISALPEARIHRFEPVGCANRQTAMQLAFGRVAEPIYALEQCDAIVSLDDDLLGPGPWQVWHAQGWAKRRGEVKPGEGRARVHVAECVPGLTGVVATTRLAADPPRITLLAGAIAARLGVMQGQSATLSEAEQQWVTRAAEDLDAHRGRSLFSVGAHAPAPVQALACAVNEKLGNVGRTVRYREPMAALEGDSFADLARDMQAGAVTTVIVLDCNPAYAAPAELGFAEALGRVPTTLHAGLYADETAAACGWHVPLSHVLESWGDARAVDGSATILQPVIGRLYQSRTVPEVLAMLSGAVGPDAQALVRETWAGTFGDDFDGRWRQALHDGIVQEEQPAPLSLSARVPDIATEPARAEGIDIVFRPDPCVWDGRFSDVAWLQELPKPLTKITWDCPVAISPQLADTLKVGNGDLVELAAGPRKIAGPVWVMPGQAANTAAVFLGYGRAVHGNLSHGLGYAASALRGADDPWHVEGTIRRVDGHRSFATSQLHHRMEGFDFVKEVTASRPTTPPPKPQPTLYPEKSPEGYAWAMSIDLDRCIGCNACIAACNIENNVLVVGRDQVAMGREMLWLRVDRYYSGDIEDPRSYFQPVPCMHCEMAPCEMGCPVNATTHSPEGLNQQIYNRCIGTRTCSSYCPYKVRRFNWFDYRKIDPATDAAHNPDVTVRSRGVMEKCTYCVQRIEAARAAANKENRDIRPGEVTTACQQACPTQAISFGNMNNGDEEVSKRRRSGRHYVLLEEVGTRPRTTYLARWNDDPSGEGA</sequence>
<evidence type="ECO:0000259" key="1">
    <source>
        <dbReference type="PROSITE" id="PS51379"/>
    </source>
</evidence>
<evidence type="ECO:0000313" key="2">
    <source>
        <dbReference type="EMBL" id="AXK82293.1"/>
    </source>
</evidence>
<dbReference type="PANTHER" id="PTHR42783:SF3">
    <property type="entry name" value="GLUTAMATE SYNTHASE [NADPH] SMALL CHAIN-RELATED"/>
    <property type="match status" value="1"/>
</dbReference>
<dbReference type="NCBIfam" id="TIGR04519">
    <property type="entry name" value="MoCo_extend_TAT"/>
    <property type="match status" value="1"/>
</dbReference>
<dbReference type="PANTHER" id="PTHR42783">
    <property type="entry name" value="GLUTAMATE SYNTHASE [NADPH] SMALL CHAIN"/>
    <property type="match status" value="1"/>
</dbReference>
<dbReference type="InterPro" id="IPR017896">
    <property type="entry name" value="4Fe4S_Fe-S-bd"/>
</dbReference>
<proteinExistence type="predicted"/>
<evidence type="ECO:0000313" key="3">
    <source>
        <dbReference type="Proteomes" id="UP000254889"/>
    </source>
</evidence>
<dbReference type="Gene3D" id="3.30.70.20">
    <property type="match status" value="2"/>
</dbReference>
<dbReference type="SUPFAM" id="SSF54862">
    <property type="entry name" value="4Fe-4S ferredoxins"/>
    <property type="match status" value="1"/>
</dbReference>
<accession>A0A345ZZE6</accession>
<gene>
    <name evidence="2" type="ORF">DW352_18255</name>
</gene>
<dbReference type="Gene3D" id="3.40.50.740">
    <property type="match status" value="1"/>
</dbReference>
<dbReference type="OrthoDB" id="9779457at2"/>
<dbReference type="PROSITE" id="PS51379">
    <property type="entry name" value="4FE4S_FER_2"/>
    <property type="match status" value="3"/>
</dbReference>
<feature type="domain" description="4Fe-4S ferredoxin-type" evidence="1">
    <location>
        <begin position="740"/>
        <end position="771"/>
    </location>
</feature>
<name>A0A345ZZE6_9HYPH</name>
<dbReference type="PROSITE" id="PS51318">
    <property type="entry name" value="TAT"/>
    <property type="match status" value="1"/>
</dbReference>
<reference evidence="2 3" key="1">
    <citation type="submission" date="2018-07" db="EMBL/GenBank/DDBJ databases">
        <authorList>
            <person name="Quirk P.G."/>
            <person name="Krulwich T.A."/>
        </authorList>
    </citation>
    <scope>NUCLEOTIDE SEQUENCE [LARGE SCALE GENOMIC DNA]</scope>
    <source>
        <strain evidence="2 3">CC-BB4</strain>
    </source>
</reference>
<protein>
    <submittedName>
        <fullName evidence="2">4Fe-4S dicluster domain-containing protein</fullName>
    </submittedName>
</protein>
<dbReference type="InterPro" id="IPR009010">
    <property type="entry name" value="Asp_de-COase-like_dom_sf"/>
</dbReference>
<dbReference type="SUPFAM" id="SSF50692">
    <property type="entry name" value="ADC-like"/>
    <property type="match status" value="1"/>
</dbReference>
<feature type="domain" description="4Fe-4S ferredoxin-type" evidence="1">
    <location>
        <begin position="795"/>
        <end position="826"/>
    </location>
</feature>
<dbReference type="Gene3D" id="3.30.2070.10">
    <property type="entry name" value="Formate dehydrogenase/DMSO reductase"/>
    <property type="match status" value="1"/>
</dbReference>
<dbReference type="Proteomes" id="UP000254889">
    <property type="component" value="Chromosome"/>
</dbReference>
<dbReference type="Pfam" id="PF12838">
    <property type="entry name" value="Fer4_7"/>
    <property type="match status" value="1"/>
</dbReference>
<dbReference type="KEGG" id="ptaw:DW352_18255"/>